<gene>
    <name evidence="1" type="ORF">F5148DRAFT_975965</name>
</gene>
<proteinExistence type="predicted"/>
<dbReference type="EMBL" id="JAGFNK010000031">
    <property type="protein sequence ID" value="KAI9510943.1"/>
    <property type="molecule type" value="Genomic_DNA"/>
</dbReference>
<comment type="caution">
    <text evidence="1">The sequence shown here is derived from an EMBL/GenBank/DDBJ whole genome shotgun (WGS) entry which is preliminary data.</text>
</comment>
<name>A0ACC0UH23_9AGAM</name>
<reference evidence="1" key="1">
    <citation type="submission" date="2021-03" db="EMBL/GenBank/DDBJ databases">
        <title>Evolutionary priming and transition to the ectomycorrhizal habit in an iconic lineage of mushroom-forming fungi: is preadaptation a requirement?</title>
        <authorList>
            <consortium name="DOE Joint Genome Institute"/>
            <person name="Looney B.P."/>
            <person name="Miyauchi S."/>
            <person name="Morin E."/>
            <person name="Drula E."/>
            <person name="Courty P.E."/>
            <person name="Chicoki N."/>
            <person name="Fauchery L."/>
            <person name="Kohler A."/>
            <person name="Kuo A."/>
            <person name="LaButti K."/>
            <person name="Pangilinan J."/>
            <person name="Lipzen A."/>
            <person name="Riley R."/>
            <person name="Andreopoulos W."/>
            <person name="He G."/>
            <person name="Johnson J."/>
            <person name="Barry K.W."/>
            <person name="Grigoriev I.V."/>
            <person name="Nagy L."/>
            <person name="Hibbett D."/>
            <person name="Henrissat B."/>
            <person name="Matheny P.B."/>
            <person name="Labbe J."/>
            <person name="Martin A.F."/>
        </authorList>
    </citation>
    <scope>NUCLEOTIDE SEQUENCE</scope>
    <source>
        <strain evidence="1">BPL698</strain>
    </source>
</reference>
<protein>
    <submittedName>
        <fullName evidence="1">Uncharacterized protein</fullName>
    </submittedName>
</protein>
<sequence length="777" mass="85915">MSNAASPLTVIKRKRSEADFGGTEQRVPEPKSKRPKVATLTSKSKTQAATKHTHAVASNATTEFPNGFFYCHQCNKKRDSSVGLYCTYKIKTSNTVARCKAKYCRPCLKNRYGQSLDEIKDRGIDALSNETASHDKAQGYIFKCPRCLGNCNCRGCRKAVGLEPTGNLTLVAKKTGADSVAVMLDSNVKMIGILPGKGRQILDAPDAPNRRKVSVTKVPLPVSNVTASKSRPPVKYKPRPLPKVLWAPVPVPPSFTLDRALPRIAIREFVVRFGKILDMSRTHLEELEEIGGRRSHDIDDDDDNLEQDIDVEMGWVGETCLRAIFLGLLNLLLNDQPEFGGKEEKKALRDAIQEIKSSRANLSRIWGALAALRTEFARVDNKTIFPDPLPPPQHTKIHTTRSGALNSAGMNITATSQLVPVVLPLIEMVLEAQAVRDEFEEGAKETKERAREEKEQAKAIREQWEGRKQKNNLNKAARMEYKQRLNALEQAQRVVLHVYAPRFAPLGTDHEGRIYFALTPSVAEREAAGALLAGDIIKGGKAQGRAIVSTDERSTMRRWGWFVAVWGKKPADGLLPEDDDDDDDVERWWGIWQPDEIRRLADWIAIRNGIAEGKHHTTEGDDRHGRVAPVPAGRERSAASSRSSSSLKTGSRESRSGAWSGNLTPLSDASDTEDEPGFDSSLSSVSGAESDGEPNGDDGKVRTHVDARHLPSQNELKTLVKALIEYAEVLEWRVWRMQEEHEGGSKENRTVKDKDNARAAGGPVRAISPTNFYGPTA</sequence>
<evidence type="ECO:0000313" key="2">
    <source>
        <dbReference type="Proteomes" id="UP001207468"/>
    </source>
</evidence>
<evidence type="ECO:0000313" key="1">
    <source>
        <dbReference type="EMBL" id="KAI9510943.1"/>
    </source>
</evidence>
<accession>A0ACC0UH23</accession>
<organism evidence="1 2">
    <name type="scientific">Russula earlei</name>
    <dbReference type="NCBI Taxonomy" id="71964"/>
    <lineage>
        <taxon>Eukaryota</taxon>
        <taxon>Fungi</taxon>
        <taxon>Dikarya</taxon>
        <taxon>Basidiomycota</taxon>
        <taxon>Agaricomycotina</taxon>
        <taxon>Agaricomycetes</taxon>
        <taxon>Russulales</taxon>
        <taxon>Russulaceae</taxon>
        <taxon>Russula</taxon>
    </lineage>
</organism>
<keyword evidence="2" id="KW-1185">Reference proteome</keyword>
<dbReference type="Proteomes" id="UP001207468">
    <property type="component" value="Unassembled WGS sequence"/>
</dbReference>